<evidence type="ECO:0000313" key="10">
    <source>
        <dbReference type="Proteomes" id="UP001280581"/>
    </source>
</evidence>
<feature type="region of interest" description="Disordered" evidence="6">
    <location>
        <begin position="137"/>
        <end position="219"/>
    </location>
</feature>
<feature type="domain" description="Rhodopsin" evidence="8">
    <location>
        <begin position="1"/>
        <end position="127"/>
    </location>
</feature>
<keyword evidence="4 7" id="KW-0472">Membrane</keyword>
<dbReference type="AlphaFoldDB" id="A0AAN6M7K3"/>
<protein>
    <recommendedName>
        <fullName evidence="8">Rhodopsin domain-containing protein</fullName>
    </recommendedName>
</protein>
<comment type="subcellular location">
    <subcellularLocation>
        <location evidence="1">Membrane</location>
        <topology evidence="1">Multi-pass membrane protein</topology>
    </subcellularLocation>
</comment>
<dbReference type="InterPro" id="IPR052337">
    <property type="entry name" value="SAT4-like"/>
</dbReference>
<comment type="caution">
    <text evidence="9">The sequence shown here is derived from an EMBL/GenBank/DDBJ whole genome shotgun (WGS) entry which is preliminary data.</text>
</comment>
<dbReference type="GO" id="GO:0016020">
    <property type="term" value="C:membrane"/>
    <property type="evidence" value="ECO:0007669"/>
    <property type="project" value="UniProtKB-SubCell"/>
</dbReference>
<dbReference type="PANTHER" id="PTHR33048">
    <property type="entry name" value="PTH11-LIKE INTEGRAL MEMBRANE PROTEIN (AFU_ORTHOLOGUE AFUA_5G11245)"/>
    <property type="match status" value="1"/>
</dbReference>
<feature type="region of interest" description="Disordered" evidence="6">
    <location>
        <begin position="248"/>
        <end position="276"/>
    </location>
</feature>
<feature type="transmembrane region" description="Helical" evidence="7">
    <location>
        <begin position="30"/>
        <end position="53"/>
    </location>
</feature>
<name>A0AAN6M7K3_9PLEO</name>
<keyword evidence="10" id="KW-1185">Reference proteome</keyword>
<evidence type="ECO:0000259" key="8">
    <source>
        <dbReference type="Pfam" id="PF20684"/>
    </source>
</evidence>
<gene>
    <name evidence="9" type="ORF">GRF29_1g2550866</name>
</gene>
<evidence type="ECO:0000313" key="9">
    <source>
        <dbReference type="EMBL" id="KAK3217273.1"/>
    </source>
</evidence>
<feature type="transmembrane region" description="Helical" evidence="7">
    <location>
        <begin position="65"/>
        <end position="85"/>
    </location>
</feature>
<feature type="compositionally biased region" description="Polar residues" evidence="6">
    <location>
        <begin position="155"/>
        <end position="175"/>
    </location>
</feature>
<dbReference type="Proteomes" id="UP001280581">
    <property type="component" value="Unassembled WGS sequence"/>
</dbReference>
<dbReference type="Pfam" id="PF20684">
    <property type="entry name" value="Fung_rhodopsin"/>
    <property type="match status" value="1"/>
</dbReference>
<feature type="compositionally biased region" description="Basic and acidic residues" evidence="6">
    <location>
        <begin position="249"/>
        <end position="276"/>
    </location>
</feature>
<evidence type="ECO:0000256" key="1">
    <source>
        <dbReference type="ARBA" id="ARBA00004141"/>
    </source>
</evidence>
<dbReference type="EMBL" id="WVTA01000001">
    <property type="protein sequence ID" value="KAK3217273.1"/>
    <property type="molecule type" value="Genomic_DNA"/>
</dbReference>
<evidence type="ECO:0000256" key="2">
    <source>
        <dbReference type="ARBA" id="ARBA00022692"/>
    </source>
</evidence>
<evidence type="ECO:0000256" key="3">
    <source>
        <dbReference type="ARBA" id="ARBA00022989"/>
    </source>
</evidence>
<dbReference type="PANTHER" id="PTHR33048:SF167">
    <property type="entry name" value="INTEGRAL MEMBRANE PROTEIN"/>
    <property type="match status" value="1"/>
</dbReference>
<sequence>MFQCTNLAVQWDPSVKGTCWTPSTIQALGYTNIACNIITDLLFAIIIPVPMLWHVQMNRRQKTSIICILGLGIFCVAAAVAKITYLPNYGITGDLLWDSRNITLWTIMESCVGIIAGNLPCLKPIFRSVLGSTYGRGSRGKSSGTGNTPHHPYNSRGTATHTAKSQGFSSLNSSKARSHPDNHDDAIMMTTVGVGKHGSRAGSVVSMREDGSSLRDSEGSLELLEKRGGAGLKLGGIMKTTQVTQTTVEGRRVASPRNREEPQEDLRPITDVRDMV</sequence>
<evidence type="ECO:0000256" key="5">
    <source>
        <dbReference type="ARBA" id="ARBA00038359"/>
    </source>
</evidence>
<feature type="compositionally biased region" description="Low complexity" evidence="6">
    <location>
        <begin position="137"/>
        <end position="146"/>
    </location>
</feature>
<keyword evidence="3 7" id="KW-1133">Transmembrane helix</keyword>
<accession>A0AAN6M7K3</accession>
<keyword evidence="2 7" id="KW-0812">Transmembrane</keyword>
<feature type="transmembrane region" description="Helical" evidence="7">
    <location>
        <begin position="105"/>
        <end position="126"/>
    </location>
</feature>
<feature type="compositionally biased region" description="Basic and acidic residues" evidence="6">
    <location>
        <begin position="207"/>
        <end position="219"/>
    </location>
</feature>
<organism evidence="9 10">
    <name type="scientific">Pseudopithomyces chartarum</name>
    <dbReference type="NCBI Taxonomy" id="1892770"/>
    <lineage>
        <taxon>Eukaryota</taxon>
        <taxon>Fungi</taxon>
        <taxon>Dikarya</taxon>
        <taxon>Ascomycota</taxon>
        <taxon>Pezizomycotina</taxon>
        <taxon>Dothideomycetes</taxon>
        <taxon>Pleosporomycetidae</taxon>
        <taxon>Pleosporales</taxon>
        <taxon>Massarineae</taxon>
        <taxon>Didymosphaeriaceae</taxon>
        <taxon>Pseudopithomyces</taxon>
    </lineage>
</organism>
<dbReference type="InterPro" id="IPR049326">
    <property type="entry name" value="Rhodopsin_dom_fungi"/>
</dbReference>
<reference evidence="9 10" key="1">
    <citation type="submission" date="2021-02" db="EMBL/GenBank/DDBJ databases">
        <title>Genome assembly of Pseudopithomyces chartarum.</title>
        <authorList>
            <person name="Jauregui R."/>
            <person name="Singh J."/>
            <person name="Voisey C."/>
        </authorList>
    </citation>
    <scope>NUCLEOTIDE SEQUENCE [LARGE SCALE GENOMIC DNA]</scope>
    <source>
        <strain evidence="9 10">AGR01</strain>
    </source>
</reference>
<comment type="similarity">
    <text evidence="5">Belongs to the SAT4 family.</text>
</comment>
<evidence type="ECO:0000256" key="7">
    <source>
        <dbReference type="SAM" id="Phobius"/>
    </source>
</evidence>
<evidence type="ECO:0000256" key="4">
    <source>
        <dbReference type="ARBA" id="ARBA00023136"/>
    </source>
</evidence>
<proteinExistence type="inferred from homology"/>
<evidence type="ECO:0000256" key="6">
    <source>
        <dbReference type="SAM" id="MobiDB-lite"/>
    </source>
</evidence>